<organism evidence="1 2">
    <name type="scientific">Aspergillus welwitschiae</name>
    <dbReference type="NCBI Taxonomy" id="1341132"/>
    <lineage>
        <taxon>Eukaryota</taxon>
        <taxon>Fungi</taxon>
        <taxon>Dikarya</taxon>
        <taxon>Ascomycota</taxon>
        <taxon>Pezizomycotina</taxon>
        <taxon>Eurotiomycetes</taxon>
        <taxon>Eurotiomycetidae</taxon>
        <taxon>Eurotiales</taxon>
        <taxon>Aspergillaceae</taxon>
        <taxon>Aspergillus</taxon>
        <taxon>Aspergillus subgen. Circumdati</taxon>
    </lineage>
</organism>
<evidence type="ECO:0000313" key="2">
    <source>
        <dbReference type="Proteomes" id="UP000253729"/>
    </source>
</evidence>
<gene>
    <name evidence="1" type="ORF">BDQ94DRAFT_138056</name>
</gene>
<dbReference type="RefSeq" id="XP_026629594.1">
    <property type="nucleotide sequence ID" value="XM_026765175.1"/>
</dbReference>
<keyword evidence="2" id="KW-1185">Reference proteome</keyword>
<dbReference type="EMBL" id="KZ852037">
    <property type="protein sequence ID" value="RDH36572.1"/>
    <property type="molecule type" value="Genomic_DNA"/>
</dbReference>
<dbReference type="AlphaFoldDB" id="A0A3F3QCN5"/>
<dbReference type="Proteomes" id="UP000253729">
    <property type="component" value="Unassembled WGS sequence"/>
</dbReference>
<reference evidence="1 2" key="1">
    <citation type="submission" date="2018-07" db="EMBL/GenBank/DDBJ databases">
        <title>The genomes of Aspergillus section Nigri reveals drivers in fungal speciation.</title>
        <authorList>
            <consortium name="DOE Joint Genome Institute"/>
            <person name="Vesth T.C."/>
            <person name="Nybo J."/>
            <person name="Theobald S."/>
            <person name="Brandl J."/>
            <person name="Frisvad J.C."/>
            <person name="Nielsen K.F."/>
            <person name="Lyhne E.K."/>
            <person name="Kogle M.E."/>
            <person name="Kuo A."/>
            <person name="Riley R."/>
            <person name="Clum A."/>
            <person name="Nolan M."/>
            <person name="Lipzen A."/>
            <person name="Salamov A."/>
            <person name="Henrissat B."/>
            <person name="Wiebenga A."/>
            <person name="De vries R.P."/>
            <person name="Grigoriev I.V."/>
            <person name="Mortensen U.H."/>
            <person name="Andersen M.R."/>
            <person name="Baker S.E."/>
        </authorList>
    </citation>
    <scope>NUCLEOTIDE SEQUENCE [LARGE SCALE GENOMIC DNA]</scope>
    <source>
        <strain evidence="1 2">CBS 139.54b</strain>
    </source>
</reference>
<proteinExistence type="predicted"/>
<evidence type="ECO:0000313" key="1">
    <source>
        <dbReference type="EMBL" id="RDH36572.1"/>
    </source>
</evidence>
<name>A0A3F3QCN5_9EURO</name>
<dbReference type="GeneID" id="38133531"/>
<protein>
    <submittedName>
        <fullName evidence="1">Uncharacterized protein</fullName>
    </submittedName>
</protein>
<accession>A0A3F3QCN5</accession>
<sequence length="91" mass="10679">MSCAQLLYYIRTMESIDIYLHPDIYRHQASHHISKITHFILVDITWTSIIPNSVSKLPILTQYTPNLPPPPEVGRYRSFAYDNHFLINHLT</sequence>